<gene>
    <name evidence="2" type="ORF">CASFOL_034658</name>
</gene>
<feature type="compositionally biased region" description="Polar residues" evidence="1">
    <location>
        <begin position="1"/>
        <end position="12"/>
    </location>
</feature>
<evidence type="ECO:0000313" key="3">
    <source>
        <dbReference type="Proteomes" id="UP001632038"/>
    </source>
</evidence>
<sequence>MVVKLPSSSGNVSLSPPPSSDDQSAQLRQQLESAVPVSPQPSSYHSVELPKQSDSVIVPVSPQPPSDHSTQFPKQFDSVIVPVSPQPPLDLSALFPRQSPATDPIPFVPFNEAFMEQLEAYTDCLDTRTGGKAIIPYVLCRRKKEPPMTPIDITLPKIGPLKPIFVEANKLKELIVPEVVETCPKPPTISDVNSSSLSIPE</sequence>
<name>A0ABD3BQG7_9LAMI</name>
<dbReference type="EMBL" id="JAVIJP010000066">
    <property type="protein sequence ID" value="KAL3619746.1"/>
    <property type="molecule type" value="Genomic_DNA"/>
</dbReference>
<comment type="caution">
    <text evidence="2">The sequence shown here is derived from an EMBL/GenBank/DDBJ whole genome shotgun (WGS) entry which is preliminary data.</text>
</comment>
<proteinExistence type="predicted"/>
<keyword evidence="3" id="KW-1185">Reference proteome</keyword>
<organism evidence="2 3">
    <name type="scientific">Castilleja foliolosa</name>
    <dbReference type="NCBI Taxonomy" id="1961234"/>
    <lineage>
        <taxon>Eukaryota</taxon>
        <taxon>Viridiplantae</taxon>
        <taxon>Streptophyta</taxon>
        <taxon>Embryophyta</taxon>
        <taxon>Tracheophyta</taxon>
        <taxon>Spermatophyta</taxon>
        <taxon>Magnoliopsida</taxon>
        <taxon>eudicotyledons</taxon>
        <taxon>Gunneridae</taxon>
        <taxon>Pentapetalae</taxon>
        <taxon>asterids</taxon>
        <taxon>lamiids</taxon>
        <taxon>Lamiales</taxon>
        <taxon>Orobanchaceae</taxon>
        <taxon>Pedicularideae</taxon>
        <taxon>Castillejinae</taxon>
        <taxon>Castilleja</taxon>
    </lineage>
</organism>
<dbReference type="Proteomes" id="UP001632038">
    <property type="component" value="Unassembled WGS sequence"/>
</dbReference>
<evidence type="ECO:0000256" key="1">
    <source>
        <dbReference type="SAM" id="MobiDB-lite"/>
    </source>
</evidence>
<accession>A0ABD3BQG7</accession>
<evidence type="ECO:0000313" key="2">
    <source>
        <dbReference type="EMBL" id="KAL3619746.1"/>
    </source>
</evidence>
<feature type="region of interest" description="Disordered" evidence="1">
    <location>
        <begin position="1"/>
        <end position="71"/>
    </location>
</feature>
<dbReference type="AlphaFoldDB" id="A0ABD3BQG7"/>
<reference evidence="3" key="1">
    <citation type="journal article" date="2024" name="IScience">
        <title>Strigolactones Initiate the Formation of Haustorium-like Structures in Castilleja.</title>
        <authorList>
            <person name="Buerger M."/>
            <person name="Peterson D."/>
            <person name="Chory J."/>
        </authorList>
    </citation>
    <scope>NUCLEOTIDE SEQUENCE [LARGE SCALE GENOMIC DNA]</scope>
</reference>
<protein>
    <submittedName>
        <fullName evidence="2">Uncharacterized protein</fullName>
    </submittedName>
</protein>